<sequence>MTYAARRASVATITRTERTMNCTYWAHELPATHYYDTAGGGRLHLCQECADRFGYPEYLVPLRRADWRPEYGYLVASLVGNGRDDLTADLWPMEDSSTEWWLGVLGCPEVDSLLADAAWEPYRAHYAEDAGFTFEVTRVTCLPLV</sequence>
<name>A0A873WI91_9CAUD</name>
<keyword evidence="2" id="KW-1185">Reference proteome</keyword>
<organism evidence="1 2">
    <name type="scientific">Streptomyces phage Sentinel</name>
    <dbReference type="NCBI Taxonomy" id="2767584"/>
    <lineage>
        <taxon>Viruses</taxon>
        <taxon>Duplodnaviria</taxon>
        <taxon>Heunggongvirae</taxon>
        <taxon>Uroviricota</taxon>
        <taxon>Caudoviricetes</taxon>
        <taxon>Arquatrovirinae</taxon>
        <taxon>Sentinelvirus</taxon>
        <taxon>Sentinelvirus sentinel</taxon>
    </lineage>
</organism>
<evidence type="ECO:0000313" key="1">
    <source>
        <dbReference type="EMBL" id="QPB09908.1"/>
    </source>
</evidence>
<reference evidence="1" key="1">
    <citation type="submission" date="2020-07" db="EMBL/GenBank/DDBJ databases">
        <title>Complete genome sequence of Streptomyces phage Sentinel.</title>
        <authorList>
            <person name="Talcott A.F."/>
            <person name="Ramsey J."/>
            <person name="Moreland R."/>
            <person name="Hernandez I."/>
            <person name="Clark J.D."/>
            <person name="Liu M."/>
            <person name="Burrowes B."/>
        </authorList>
    </citation>
    <scope>NUCLEOTIDE SEQUENCE</scope>
</reference>
<evidence type="ECO:0000313" key="2">
    <source>
        <dbReference type="Proteomes" id="UP000663080"/>
    </source>
</evidence>
<accession>A0A873WI91</accession>
<dbReference type="EMBL" id="MT701597">
    <property type="protein sequence ID" value="QPB09908.1"/>
    <property type="molecule type" value="Genomic_DNA"/>
</dbReference>
<dbReference type="Proteomes" id="UP000663080">
    <property type="component" value="Segment"/>
</dbReference>
<protein>
    <submittedName>
        <fullName evidence="1">Uncharacterized protein</fullName>
    </submittedName>
</protein>
<proteinExistence type="predicted"/>
<gene>
    <name evidence="1" type="ORF">CPT_Sentinel_074</name>
</gene>